<dbReference type="RefSeq" id="WP_047755161.1">
    <property type="nucleotide sequence ID" value="NZ_CAJUHA010000001.1"/>
</dbReference>
<evidence type="ECO:0000256" key="5">
    <source>
        <dbReference type="ARBA" id="ARBA00023136"/>
    </source>
</evidence>
<evidence type="ECO:0000256" key="3">
    <source>
        <dbReference type="ARBA" id="ARBA00022676"/>
    </source>
</evidence>
<dbReference type="Proteomes" id="UP000035159">
    <property type="component" value="Chromosome"/>
</dbReference>
<dbReference type="Pfam" id="PF00535">
    <property type="entry name" value="Glycos_transf_2"/>
    <property type="match status" value="1"/>
</dbReference>
<evidence type="ECO:0000256" key="1">
    <source>
        <dbReference type="ARBA" id="ARBA00004236"/>
    </source>
</evidence>
<organism evidence="7 8">
    <name type="scientific">Kosmotoga pacifica</name>
    <dbReference type="NCBI Taxonomy" id="1330330"/>
    <lineage>
        <taxon>Bacteria</taxon>
        <taxon>Thermotogati</taxon>
        <taxon>Thermotogota</taxon>
        <taxon>Thermotogae</taxon>
        <taxon>Kosmotogales</taxon>
        <taxon>Kosmotogaceae</taxon>
        <taxon>Kosmotoga</taxon>
    </lineage>
</organism>
<keyword evidence="8" id="KW-1185">Reference proteome</keyword>
<evidence type="ECO:0000256" key="4">
    <source>
        <dbReference type="ARBA" id="ARBA00022679"/>
    </source>
</evidence>
<dbReference type="InterPro" id="IPR001173">
    <property type="entry name" value="Glyco_trans_2-like"/>
</dbReference>
<dbReference type="GO" id="GO:0005886">
    <property type="term" value="C:plasma membrane"/>
    <property type="evidence" value="ECO:0007669"/>
    <property type="project" value="UniProtKB-SubCell"/>
</dbReference>
<accession>A0A0G2ZD82</accession>
<comment type="subcellular location">
    <subcellularLocation>
        <location evidence="1">Cell membrane</location>
    </subcellularLocation>
</comment>
<proteinExistence type="predicted"/>
<name>A0A0G2ZD82_9BACT</name>
<sequence length="244" mass="27871">MSPLITVVVPVLNEEEFLEDTLRSIRSQSFKDYELIVVDNGSTDKSPEIALRYADKVVFEKRRGSIYAMHTGFEIAAGDIITSCDADTLYPSDWLLKMSKAFERENIVAVYGPMAFRENGPVLRKLTVFSYCFLNGLSNLAGVSLSGAANLGFRKNAYFTVGGYKLDSKIASQDFMLVKSLRKTGKVKFCPSMVCYTSNRRYTKVNFMHGLREAFRLWLDVALNKNKITYDEYYDDDYYKKKEK</sequence>
<feature type="domain" description="Glycosyltransferase 2-like" evidence="6">
    <location>
        <begin position="6"/>
        <end position="125"/>
    </location>
</feature>
<dbReference type="GO" id="GO:0016757">
    <property type="term" value="F:glycosyltransferase activity"/>
    <property type="evidence" value="ECO:0007669"/>
    <property type="project" value="UniProtKB-KW"/>
</dbReference>
<reference evidence="7 8" key="1">
    <citation type="submission" date="2015-04" db="EMBL/GenBank/DDBJ databases">
        <title>Complete Genome Sequence of Kosmotoga pacifica SLHLJ1.</title>
        <authorList>
            <person name="Jiang L.J."/>
            <person name="Shao Z.Z."/>
            <person name="Jebbar M."/>
        </authorList>
    </citation>
    <scope>NUCLEOTIDE SEQUENCE [LARGE SCALE GENOMIC DNA]</scope>
    <source>
        <strain evidence="7 8">SLHLJ1</strain>
    </source>
</reference>
<dbReference type="PANTHER" id="PTHR43646">
    <property type="entry name" value="GLYCOSYLTRANSFERASE"/>
    <property type="match status" value="1"/>
</dbReference>
<dbReference type="SUPFAM" id="SSF53448">
    <property type="entry name" value="Nucleotide-diphospho-sugar transferases"/>
    <property type="match status" value="1"/>
</dbReference>
<dbReference type="AlphaFoldDB" id="A0A0G2ZD82"/>
<evidence type="ECO:0000313" key="8">
    <source>
        <dbReference type="Proteomes" id="UP000035159"/>
    </source>
</evidence>
<dbReference type="EMBL" id="CP011232">
    <property type="protein sequence ID" value="AKI98026.1"/>
    <property type="molecule type" value="Genomic_DNA"/>
</dbReference>
<gene>
    <name evidence="7" type="ORF">IX53_09530</name>
</gene>
<dbReference type="CDD" id="cd00761">
    <property type="entry name" value="Glyco_tranf_GTA_type"/>
    <property type="match status" value="1"/>
</dbReference>
<evidence type="ECO:0000256" key="2">
    <source>
        <dbReference type="ARBA" id="ARBA00022475"/>
    </source>
</evidence>
<dbReference type="PATRIC" id="fig|1330330.3.peg.1941"/>
<dbReference type="InterPro" id="IPR029044">
    <property type="entry name" value="Nucleotide-diphossugar_trans"/>
</dbReference>
<dbReference type="PANTHER" id="PTHR43646:SF2">
    <property type="entry name" value="GLYCOSYLTRANSFERASE 2-LIKE DOMAIN-CONTAINING PROTEIN"/>
    <property type="match status" value="1"/>
</dbReference>
<protein>
    <submittedName>
        <fullName evidence="7">Glycosyl transferase</fullName>
    </submittedName>
</protein>
<dbReference type="STRING" id="1330330.IX53_09530"/>
<dbReference type="KEGG" id="kpf:IX53_09530"/>
<keyword evidence="3" id="KW-0328">Glycosyltransferase</keyword>
<evidence type="ECO:0000313" key="7">
    <source>
        <dbReference type="EMBL" id="AKI98026.1"/>
    </source>
</evidence>
<dbReference type="OrthoDB" id="9807778at2"/>
<keyword evidence="5" id="KW-0472">Membrane</keyword>
<evidence type="ECO:0000259" key="6">
    <source>
        <dbReference type="Pfam" id="PF00535"/>
    </source>
</evidence>
<keyword evidence="4 7" id="KW-0808">Transferase</keyword>
<dbReference type="Gene3D" id="3.90.550.10">
    <property type="entry name" value="Spore Coat Polysaccharide Biosynthesis Protein SpsA, Chain A"/>
    <property type="match status" value="1"/>
</dbReference>
<keyword evidence="2" id="KW-1003">Cell membrane</keyword>